<keyword evidence="3" id="KW-1185">Reference proteome</keyword>
<comment type="caution">
    <text evidence="2">The sequence shown here is derived from an EMBL/GenBank/DDBJ whole genome shotgun (WGS) entry which is preliminary data.</text>
</comment>
<dbReference type="InterPro" id="IPR058247">
    <property type="entry name" value="DUF1453"/>
</dbReference>
<dbReference type="Proteomes" id="UP001597399">
    <property type="component" value="Unassembled WGS sequence"/>
</dbReference>
<evidence type="ECO:0000313" key="3">
    <source>
        <dbReference type="Proteomes" id="UP001597399"/>
    </source>
</evidence>
<gene>
    <name evidence="2" type="ORF">ACFSUE_18280</name>
</gene>
<evidence type="ECO:0000313" key="2">
    <source>
        <dbReference type="EMBL" id="MFD2695551.1"/>
    </source>
</evidence>
<feature type="transmembrane region" description="Helical" evidence="1">
    <location>
        <begin position="57"/>
        <end position="75"/>
    </location>
</feature>
<feature type="transmembrane region" description="Helical" evidence="1">
    <location>
        <begin position="137"/>
        <end position="159"/>
    </location>
</feature>
<feature type="transmembrane region" description="Helical" evidence="1">
    <location>
        <begin position="6"/>
        <end position="22"/>
    </location>
</feature>
<evidence type="ECO:0008006" key="4">
    <source>
        <dbReference type="Google" id="ProtNLM"/>
    </source>
</evidence>
<feature type="transmembrane region" description="Helical" evidence="1">
    <location>
        <begin position="95"/>
        <end position="114"/>
    </location>
</feature>
<dbReference type="RefSeq" id="WP_253060604.1">
    <property type="nucleotide sequence ID" value="NZ_JAMXWM010000006.1"/>
</dbReference>
<organism evidence="2 3">
    <name type="scientific">Sporolactobacillus shoreicorticis</name>
    <dbReference type="NCBI Taxonomy" id="1923877"/>
    <lineage>
        <taxon>Bacteria</taxon>
        <taxon>Bacillati</taxon>
        <taxon>Bacillota</taxon>
        <taxon>Bacilli</taxon>
        <taxon>Bacillales</taxon>
        <taxon>Sporolactobacillaceae</taxon>
        <taxon>Sporolactobacillus</taxon>
    </lineage>
</organism>
<dbReference type="Pfam" id="PF07301">
    <property type="entry name" value="DUF1453"/>
    <property type="match status" value="1"/>
</dbReference>
<keyword evidence="1" id="KW-0812">Transmembrane</keyword>
<sequence>MNYSWSIVIIFILFALYRRIRRNIGWQLFKVKRMLIRITLFTIIGLFFLSGSLTHPISIVSDLLGLLAGAALAYYSSKMTELEHRDNRWHYRTNIWIGGVVSALFIGRLLYRFYEVYSSGMPQGNTAATQQINTNSAWSAGLLLIMFAYYVVYYLLLLIKQKQISRAFENAN</sequence>
<protein>
    <recommendedName>
        <fullName evidence="4">DUF1453 domain-containing protein</fullName>
    </recommendedName>
</protein>
<keyword evidence="1" id="KW-1133">Transmembrane helix</keyword>
<evidence type="ECO:0000256" key="1">
    <source>
        <dbReference type="SAM" id="Phobius"/>
    </source>
</evidence>
<keyword evidence="1" id="KW-0472">Membrane</keyword>
<name>A0ABW5S7C5_9BACL</name>
<accession>A0ABW5S7C5</accession>
<reference evidence="3" key="1">
    <citation type="journal article" date="2019" name="Int. J. Syst. Evol. Microbiol.">
        <title>The Global Catalogue of Microorganisms (GCM) 10K type strain sequencing project: providing services to taxonomists for standard genome sequencing and annotation.</title>
        <authorList>
            <consortium name="The Broad Institute Genomics Platform"/>
            <consortium name="The Broad Institute Genome Sequencing Center for Infectious Disease"/>
            <person name="Wu L."/>
            <person name="Ma J."/>
        </authorList>
    </citation>
    <scope>NUCLEOTIDE SEQUENCE [LARGE SCALE GENOMIC DNA]</scope>
    <source>
        <strain evidence="3">TISTR 2466</strain>
    </source>
</reference>
<feature type="transmembrane region" description="Helical" evidence="1">
    <location>
        <begin position="34"/>
        <end position="51"/>
    </location>
</feature>
<dbReference type="EMBL" id="JBHUMQ010000049">
    <property type="protein sequence ID" value="MFD2695551.1"/>
    <property type="molecule type" value="Genomic_DNA"/>
</dbReference>
<proteinExistence type="predicted"/>